<evidence type="ECO:0000313" key="3">
    <source>
        <dbReference type="EMBL" id="OTI58170.1"/>
    </source>
</evidence>
<dbReference type="EMBL" id="NSNE01000021">
    <property type="protein sequence ID" value="RPM06866.1"/>
    <property type="molecule type" value="Genomic_DNA"/>
</dbReference>
<dbReference type="EMBL" id="CVVU01000223">
    <property type="protein sequence ID" value="CRP45723.1"/>
    <property type="molecule type" value="Genomic_DNA"/>
</dbReference>
<evidence type="ECO:0000313" key="8">
    <source>
        <dbReference type="Proteomes" id="UP000270834"/>
    </source>
</evidence>
<gene>
    <name evidence="4" type="ORF">ALP65_02379</name>
    <name evidence="3" type="ORF">CAZ10_23915</name>
    <name evidence="2" type="ORF">GNQ48_15805</name>
    <name evidence="5" type="ORF">IPC1295_27280</name>
    <name evidence="1" type="ORF">PAERUG_P19_London_7_VIM_2_05_10_04522</name>
</gene>
<dbReference type="Proteomes" id="UP000270834">
    <property type="component" value="Unassembled WGS sequence"/>
</dbReference>
<sequence>MNMQDLAGRVQAGHIDALHLVSLEGGIYVLEAQMGDRAYPVEDDLGQPVSLRSVEHARQVLRGLDRVPVELVCADVDDEMCGLLAESGSFIGGLPLSIRQG</sequence>
<reference evidence="5 9" key="4">
    <citation type="submission" date="2017-08" db="EMBL/GenBank/DDBJ databases">
        <authorList>
            <person name="Feschi L."/>
            <person name="Jeukens J."/>
            <person name="Emond-Rheault J.-G."/>
            <person name="Kukavica-Ibrulj I."/>
            <person name="Boyle B."/>
            <person name="Levesque R.C."/>
        </authorList>
    </citation>
    <scope>NUCLEOTIDE SEQUENCE [LARGE SCALE GENOMIC DNA]</scope>
    <source>
        <strain evidence="5 9">PA-W36</strain>
    </source>
</reference>
<dbReference type="RefSeq" id="WP_003105116.1">
    <property type="nucleotide sequence ID" value="NZ_AP014839.1"/>
</dbReference>
<protein>
    <submittedName>
        <fullName evidence="3">Uncharacterized protein</fullName>
    </submittedName>
</protein>
<evidence type="ECO:0000313" key="2">
    <source>
        <dbReference type="EMBL" id="MUI36476.1"/>
    </source>
</evidence>
<dbReference type="Proteomes" id="UP000433532">
    <property type="component" value="Unassembled WGS sequence"/>
</dbReference>
<reference evidence="2 10" key="7">
    <citation type="submission" date="2019-11" db="EMBL/GenBank/DDBJ databases">
        <title>Genomes of ocular Pseudomonas aeruginosa isolates.</title>
        <authorList>
            <person name="Khan M."/>
            <person name="Rice S.A."/>
            <person name="Willcox M.D.P."/>
            <person name="Stapleton F."/>
        </authorList>
    </citation>
    <scope>NUCLEOTIDE SEQUENCE [LARGE SCALE GENOMIC DNA]</scope>
    <source>
        <strain evidence="2 10">PA221</strain>
    </source>
</reference>
<comment type="caution">
    <text evidence="3">The sequence shown here is derived from an EMBL/GenBank/DDBJ whole genome shotgun (WGS) entry which is preliminary data.</text>
</comment>
<proteinExistence type="predicted"/>
<evidence type="ECO:0000313" key="9">
    <source>
        <dbReference type="Proteomes" id="UP000284767"/>
    </source>
</evidence>
<evidence type="ECO:0000313" key="5">
    <source>
        <dbReference type="EMBL" id="RPM06866.1"/>
    </source>
</evidence>
<reference evidence="3 7" key="3">
    <citation type="submission" date="2017-05" db="EMBL/GenBank/DDBJ databases">
        <authorList>
            <person name="Song R."/>
            <person name="Chenine A.L."/>
            <person name="Ruprecht R.M."/>
        </authorList>
    </citation>
    <scope>NUCLEOTIDE SEQUENCE [LARGE SCALE GENOMIC DNA]</scope>
    <source>
        <strain evidence="3 7">S567_C10_BS</strain>
    </source>
</reference>
<accession>A0A072ZDY6</accession>
<dbReference type="Pfam" id="PF20090">
    <property type="entry name" value="DUF6482"/>
    <property type="match status" value="1"/>
</dbReference>
<dbReference type="EMBL" id="WOAD01000012">
    <property type="protein sequence ID" value="MUI36476.1"/>
    <property type="molecule type" value="Genomic_DNA"/>
</dbReference>
<dbReference type="EMBL" id="NFFZ01000014">
    <property type="protein sequence ID" value="OTI58170.1"/>
    <property type="molecule type" value="Genomic_DNA"/>
</dbReference>
<name>A0A072ZDY6_PSEAI</name>
<reference evidence="1" key="2">
    <citation type="submission" date="2015-06" db="EMBL/GenBank/DDBJ databases">
        <authorList>
            <person name="Radhakrishnan R."/>
            <person name="Underwood A."/>
            <person name="Al-Shahib A."/>
        </authorList>
    </citation>
    <scope>NUCLEOTIDE SEQUENCE</scope>
    <source>
        <strain evidence="1">P19_London_7_VIM_2_05_10</strain>
    </source>
</reference>
<dbReference type="Proteomes" id="UP000045039">
    <property type="component" value="Unassembled WGS sequence"/>
</dbReference>
<dbReference type="InterPro" id="IPR045508">
    <property type="entry name" value="DUF6482"/>
</dbReference>
<accession>A0A1S1C1M4</accession>
<evidence type="ECO:0000313" key="6">
    <source>
        <dbReference type="Proteomes" id="UP000045039"/>
    </source>
</evidence>
<dbReference type="OMA" id="VQDEMCG"/>
<evidence type="ECO:0000313" key="1">
    <source>
        <dbReference type="EMBL" id="CRP45723.1"/>
    </source>
</evidence>
<dbReference type="AlphaFoldDB" id="A0A072ZDY6"/>
<reference evidence="6" key="1">
    <citation type="submission" date="2015-06" db="EMBL/GenBank/DDBJ databases">
        <authorList>
            <person name="Radhakrishnan Rajesh"/>
            <person name="Underwood Anthony"/>
            <person name="Al-Shahib Ali"/>
        </authorList>
    </citation>
    <scope>NUCLEOTIDE SEQUENCE [LARGE SCALE GENOMIC DNA]</scope>
    <source>
        <strain evidence="6">P19_London_7_VIM_2_05_10</strain>
    </source>
</reference>
<reference evidence="5 9" key="6">
    <citation type="submission" date="2019-01" db="EMBL/GenBank/DDBJ databases">
        <title>The Pseudomonas aeruginosa pan-genome provides new insights on its population structure, horizontal gene transfer and pathogenicity.</title>
        <authorList>
            <person name="Freschi L."/>
            <person name="Vincent A.T."/>
            <person name="Jeukens J."/>
            <person name="Emond-Rheault J.-G."/>
            <person name="Kukavica-Ibrulj I."/>
            <person name="Dupont M.-J."/>
            <person name="Charette S.J."/>
            <person name="Boyle B."/>
            <person name="Levesque R.C."/>
        </authorList>
    </citation>
    <scope>NUCLEOTIDE SEQUENCE [LARGE SCALE GENOMIC DNA]</scope>
    <source>
        <strain evidence="5 9">PA-W36</strain>
    </source>
</reference>
<dbReference type="eggNOG" id="ENOG5032XHQ">
    <property type="taxonomic scope" value="Bacteria"/>
</dbReference>
<dbReference type="Proteomes" id="UP000194857">
    <property type="component" value="Unassembled WGS sequence"/>
</dbReference>
<evidence type="ECO:0000313" key="4">
    <source>
        <dbReference type="EMBL" id="RMS56075.1"/>
    </source>
</evidence>
<evidence type="ECO:0000313" key="7">
    <source>
        <dbReference type="Proteomes" id="UP000194857"/>
    </source>
</evidence>
<dbReference type="SMR" id="A0A072ZDY6"/>
<reference evidence="4 8" key="5">
    <citation type="submission" date="2018-08" db="EMBL/GenBank/DDBJ databases">
        <title>Recombination of ecologically and evolutionarily significant loci maintains genetic cohesion in the Pseudomonas syringae species complex.</title>
        <authorList>
            <person name="Dillon M."/>
            <person name="Thakur S."/>
            <person name="Almeida R.N.D."/>
            <person name="Weir B.S."/>
            <person name="Guttman D.S."/>
        </authorList>
    </citation>
    <scope>NUCLEOTIDE SEQUENCE [LARGE SCALE GENOMIC DNA]</scope>
    <source>
        <strain evidence="4 8">ICMP 7846</strain>
    </source>
</reference>
<organism evidence="3 7">
    <name type="scientific">Pseudomonas aeruginosa</name>
    <dbReference type="NCBI Taxonomy" id="287"/>
    <lineage>
        <taxon>Bacteria</taxon>
        <taxon>Pseudomonadati</taxon>
        <taxon>Pseudomonadota</taxon>
        <taxon>Gammaproteobacteria</taxon>
        <taxon>Pseudomonadales</taxon>
        <taxon>Pseudomonadaceae</taxon>
        <taxon>Pseudomonas</taxon>
    </lineage>
</organism>
<dbReference type="Proteomes" id="UP000284767">
    <property type="component" value="Unassembled WGS sequence"/>
</dbReference>
<evidence type="ECO:0000313" key="10">
    <source>
        <dbReference type="Proteomes" id="UP000433532"/>
    </source>
</evidence>
<dbReference type="EMBL" id="RBSQ01000523">
    <property type="protein sequence ID" value="RMS56075.1"/>
    <property type="molecule type" value="Genomic_DNA"/>
</dbReference>